<dbReference type="PANTHER" id="PTHR28052:SF1">
    <property type="entry name" value="UPF0545 PROTEIN C22ORF39"/>
    <property type="match status" value="1"/>
</dbReference>
<organism evidence="2 3">
    <name type="scientific">Amylocarpus encephaloides</name>
    <dbReference type="NCBI Taxonomy" id="45428"/>
    <lineage>
        <taxon>Eukaryota</taxon>
        <taxon>Fungi</taxon>
        <taxon>Dikarya</taxon>
        <taxon>Ascomycota</taxon>
        <taxon>Pezizomycotina</taxon>
        <taxon>Leotiomycetes</taxon>
        <taxon>Helotiales</taxon>
        <taxon>Helotiales incertae sedis</taxon>
        <taxon>Amylocarpus</taxon>
    </lineage>
</organism>
<dbReference type="PANTHER" id="PTHR28052">
    <property type="entry name" value="UPF0545 PROTEIN C22ORF39"/>
    <property type="match status" value="1"/>
</dbReference>
<protein>
    <recommendedName>
        <fullName evidence="4">Early meiotic induction protein 1</fullName>
    </recommendedName>
</protein>
<evidence type="ECO:0000313" key="3">
    <source>
        <dbReference type="Proteomes" id="UP000824998"/>
    </source>
</evidence>
<accession>A0A9P7YST5</accession>
<feature type="region of interest" description="Disordered" evidence="1">
    <location>
        <begin position="209"/>
        <end position="228"/>
    </location>
</feature>
<feature type="region of interest" description="Disordered" evidence="1">
    <location>
        <begin position="1"/>
        <end position="51"/>
    </location>
</feature>
<evidence type="ECO:0000256" key="1">
    <source>
        <dbReference type="SAM" id="MobiDB-lite"/>
    </source>
</evidence>
<dbReference type="OrthoDB" id="2017405at2759"/>
<dbReference type="AlphaFoldDB" id="A0A9P7YST5"/>
<reference evidence="2" key="1">
    <citation type="journal article" date="2021" name="IMA Fungus">
        <title>Genomic characterization of three marine fungi, including Emericellopsis atlantica sp. nov. with signatures of a generalist lifestyle and marine biomass degradation.</title>
        <authorList>
            <person name="Hagestad O.C."/>
            <person name="Hou L."/>
            <person name="Andersen J.H."/>
            <person name="Hansen E.H."/>
            <person name="Altermark B."/>
            <person name="Li C."/>
            <person name="Kuhnert E."/>
            <person name="Cox R.J."/>
            <person name="Crous P.W."/>
            <person name="Spatafora J.W."/>
            <person name="Lail K."/>
            <person name="Amirebrahimi M."/>
            <person name="Lipzen A."/>
            <person name="Pangilinan J."/>
            <person name="Andreopoulos W."/>
            <person name="Hayes R.D."/>
            <person name="Ng V."/>
            <person name="Grigoriev I.V."/>
            <person name="Jackson S.A."/>
            <person name="Sutton T.D.S."/>
            <person name="Dobson A.D.W."/>
            <person name="Rama T."/>
        </authorList>
    </citation>
    <scope>NUCLEOTIDE SEQUENCE</scope>
    <source>
        <strain evidence="2">TRa018bII</strain>
    </source>
</reference>
<name>A0A9P7YST5_9HELO</name>
<sequence>MGWLWSTPAPASPDKLDRSSIDDTPILSSKPDPSSHAAPPKQPSREEIAEQELHSFLQELNADVKPSRTKYNRVPRAPLAISPPDMPSDVSSPDPNLPISEQLLPTYMSCRVAFDEAFYCNSFGGKFNDLYRYGGLKSCSENWNKFWFCMRTRTWSENQKKGAIKDYYRKREKLRYGANGKEKRPSSEDIWKSRESKVEWGESFKVDPDDNVESVTGTTVGVETRKSL</sequence>
<comment type="caution">
    <text evidence="2">The sequence shown here is derived from an EMBL/GenBank/DDBJ whole genome shotgun (WGS) entry which is preliminary data.</text>
</comment>
<dbReference type="Proteomes" id="UP000824998">
    <property type="component" value="Unassembled WGS sequence"/>
</dbReference>
<proteinExistence type="predicted"/>
<evidence type="ECO:0000313" key="2">
    <source>
        <dbReference type="EMBL" id="KAG9239092.1"/>
    </source>
</evidence>
<keyword evidence="3" id="KW-1185">Reference proteome</keyword>
<dbReference type="EMBL" id="MU251362">
    <property type="protein sequence ID" value="KAG9239092.1"/>
    <property type="molecule type" value="Genomic_DNA"/>
</dbReference>
<dbReference type="Pfam" id="PF11326">
    <property type="entry name" value="PANTS-like"/>
    <property type="match status" value="1"/>
</dbReference>
<gene>
    <name evidence="2" type="ORF">BJ875DRAFT_449385</name>
</gene>
<dbReference type="InterPro" id="IPR021475">
    <property type="entry name" value="Pants/Emi1-like"/>
</dbReference>
<evidence type="ECO:0008006" key="4">
    <source>
        <dbReference type="Google" id="ProtNLM"/>
    </source>
</evidence>
<feature type="compositionally biased region" description="Low complexity" evidence="1">
    <location>
        <begin position="213"/>
        <end position="222"/>
    </location>
</feature>